<organism evidence="1 2">
    <name type="scientific">Heyndrickxia acidicola</name>
    <dbReference type="NCBI Taxonomy" id="209389"/>
    <lineage>
        <taxon>Bacteria</taxon>
        <taxon>Bacillati</taxon>
        <taxon>Bacillota</taxon>
        <taxon>Bacilli</taxon>
        <taxon>Bacillales</taxon>
        <taxon>Bacillaceae</taxon>
        <taxon>Heyndrickxia</taxon>
    </lineage>
</organism>
<keyword evidence="2" id="KW-1185">Reference proteome</keyword>
<gene>
    <name evidence="1" type="ORF">P4T90_01565</name>
</gene>
<dbReference type="Proteomes" id="UP001341444">
    <property type="component" value="Unassembled WGS sequence"/>
</dbReference>
<name>A0ABU6MBL0_9BACI</name>
<proteinExistence type="predicted"/>
<accession>A0ABU6MBL0</accession>
<protein>
    <submittedName>
        <fullName evidence="1">Uncharacterized protein</fullName>
    </submittedName>
</protein>
<sequence length="56" mass="6308">MKDQKKSDEIVNQCFRLIAPLLAMGLDPGKAKQLKGQICQTSYLSERTKEIPFSIP</sequence>
<dbReference type="RefSeq" id="WP_157090711.1">
    <property type="nucleotide sequence ID" value="NZ_JARMAB010000003.1"/>
</dbReference>
<dbReference type="EMBL" id="JARMAB010000003">
    <property type="protein sequence ID" value="MED1201772.1"/>
    <property type="molecule type" value="Genomic_DNA"/>
</dbReference>
<evidence type="ECO:0000313" key="2">
    <source>
        <dbReference type="Proteomes" id="UP001341444"/>
    </source>
</evidence>
<evidence type="ECO:0000313" key="1">
    <source>
        <dbReference type="EMBL" id="MED1201772.1"/>
    </source>
</evidence>
<reference evidence="1 2" key="1">
    <citation type="submission" date="2023-03" db="EMBL/GenBank/DDBJ databases">
        <title>Bacillus Genome Sequencing.</title>
        <authorList>
            <person name="Dunlap C."/>
        </authorList>
    </citation>
    <scope>NUCLEOTIDE SEQUENCE [LARGE SCALE GENOMIC DNA]</scope>
    <source>
        <strain evidence="1 2">B-23453</strain>
    </source>
</reference>
<comment type="caution">
    <text evidence="1">The sequence shown here is derived from an EMBL/GenBank/DDBJ whole genome shotgun (WGS) entry which is preliminary data.</text>
</comment>